<dbReference type="Pfam" id="PF13460">
    <property type="entry name" value="NAD_binding_10"/>
    <property type="match status" value="2"/>
</dbReference>
<evidence type="ECO:0000313" key="2">
    <source>
        <dbReference type="Proteomes" id="UP000001554"/>
    </source>
</evidence>
<dbReference type="GeneID" id="118424422"/>
<keyword evidence="2" id="KW-1185">Reference proteome</keyword>
<sequence length="182" mass="20181">MRLAVFGATGPTGLEVVQQALAQGHDVTALVRDPDKMAALVPNKDLKIEKMDFSSADTVEPHLQDKDVVLSCLGNDPSNPPFFLMRWIIKPLFLGRVLANMAQMEKYLQECGDINFTVVRPPHLTMGPVTDMQFCTEEGPQVLNTDGMRGMCRADVARFMLSTMSSEEWLRKCVAVIAVPKK</sequence>
<accession>A0A9J7LUM1</accession>
<gene>
    <name evidence="3" type="primary">LOC118424422</name>
</gene>
<name>A0A9J7LUM1_BRAFL</name>
<reference evidence="2" key="1">
    <citation type="journal article" date="2020" name="Nat. Ecol. Evol.">
        <title>Deeply conserved synteny resolves early events in vertebrate evolution.</title>
        <authorList>
            <person name="Simakov O."/>
            <person name="Marletaz F."/>
            <person name="Yue J.X."/>
            <person name="O'Connell B."/>
            <person name="Jenkins J."/>
            <person name="Brandt A."/>
            <person name="Calef R."/>
            <person name="Tung C.H."/>
            <person name="Huang T.K."/>
            <person name="Schmutz J."/>
            <person name="Satoh N."/>
            <person name="Yu J.K."/>
            <person name="Putnam N.H."/>
            <person name="Green R.E."/>
            <person name="Rokhsar D.S."/>
        </authorList>
    </citation>
    <scope>NUCLEOTIDE SEQUENCE [LARGE SCALE GENOMIC DNA]</scope>
    <source>
        <strain evidence="2">S238N-H82</strain>
    </source>
</reference>
<dbReference type="InterPro" id="IPR036291">
    <property type="entry name" value="NAD(P)-bd_dom_sf"/>
</dbReference>
<protein>
    <submittedName>
        <fullName evidence="3">Flavin reductase (NADPH)-like isoform X2</fullName>
    </submittedName>
</protein>
<dbReference type="AlphaFoldDB" id="A0A9J7LUM1"/>
<organism evidence="2 3">
    <name type="scientific">Branchiostoma floridae</name>
    <name type="common">Florida lancelet</name>
    <name type="synonym">Amphioxus</name>
    <dbReference type="NCBI Taxonomy" id="7739"/>
    <lineage>
        <taxon>Eukaryota</taxon>
        <taxon>Metazoa</taxon>
        <taxon>Chordata</taxon>
        <taxon>Cephalochordata</taxon>
        <taxon>Leptocardii</taxon>
        <taxon>Amphioxiformes</taxon>
        <taxon>Branchiostomatidae</taxon>
        <taxon>Branchiostoma</taxon>
    </lineage>
</organism>
<feature type="domain" description="NAD(P)-binding" evidence="1">
    <location>
        <begin position="7"/>
        <end position="78"/>
    </location>
</feature>
<dbReference type="SUPFAM" id="SSF51735">
    <property type="entry name" value="NAD(P)-binding Rossmann-fold domains"/>
    <property type="match status" value="1"/>
</dbReference>
<dbReference type="InterPro" id="IPR016040">
    <property type="entry name" value="NAD(P)-bd_dom"/>
</dbReference>
<evidence type="ECO:0000313" key="3">
    <source>
        <dbReference type="RefSeq" id="XP_035688878.1"/>
    </source>
</evidence>
<dbReference type="PANTHER" id="PTHR15020:SF50">
    <property type="entry name" value="UPF0659 PROTEIN YMR090W"/>
    <property type="match status" value="1"/>
</dbReference>
<dbReference type="Gene3D" id="3.40.50.720">
    <property type="entry name" value="NAD(P)-binding Rossmann-like Domain"/>
    <property type="match status" value="2"/>
</dbReference>
<feature type="domain" description="NAD(P)-binding" evidence="1">
    <location>
        <begin position="92"/>
        <end position="165"/>
    </location>
</feature>
<proteinExistence type="predicted"/>
<evidence type="ECO:0000259" key="1">
    <source>
        <dbReference type="Pfam" id="PF13460"/>
    </source>
</evidence>
<dbReference type="Proteomes" id="UP000001554">
    <property type="component" value="Chromosome 10"/>
</dbReference>
<reference evidence="3" key="2">
    <citation type="submission" date="2025-08" db="UniProtKB">
        <authorList>
            <consortium name="RefSeq"/>
        </authorList>
    </citation>
    <scope>IDENTIFICATION</scope>
    <source>
        <strain evidence="3">S238N-H82</strain>
        <tissue evidence="3">Testes</tissue>
    </source>
</reference>
<dbReference type="PANTHER" id="PTHR15020">
    <property type="entry name" value="FLAVIN REDUCTASE-RELATED"/>
    <property type="match status" value="1"/>
</dbReference>
<dbReference type="RefSeq" id="XP_035688878.1">
    <property type="nucleotide sequence ID" value="XM_035832985.1"/>
</dbReference>
<dbReference type="GO" id="GO:0003824">
    <property type="term" value="F:catalytic activity"/>
    <property type="evidence" value="ECO:0007669"/>
    <property type="project" value="UniProtKB-ARBA"/>
</dbReference>